<proteinExistence type="predicted"/>
<name>A0A381NK04_9ZZZZ</name>
<sequence length="35" mass="3880">MCEMHVSHPAGSGFDSRRKTAHYSLLRQAVVVDHG</sequence>
<evidence type="ECO:0000313" key="1">
    <source>
        <dbReference type="EMBL" id="SUZ54885.1"/>
    </source>
</evidence>
<accession>A0A381NK04</accession>
<dbReference type="AlphaFoldDB" id="A0A381NK04"/>
<organism evidence="1">
    <name type="scientific">marine metagenome</name>
    <dbReference type="NCBI Taxonomy" id="408172"/>
    <lineage>
        <taxon>unclassified sequences</taxon>
        <taxon>metagenomes</taxon>
        <taxon>ecological metagenomes</taxon>
    </lineage>
</organism>
<reference evidence="1" key="1">
    <citation type="submission" date="2018-05" db="EMBL/GenBank/DDBJ databases">
        <authorList>
            <person name="Lanie J.A."/>
            <person name="Ng W.-L."/>
            <person name="Kazmierczak K.M."/>
            <person name="Andrzejewski T.M."/>
            <person name="Davidsen T.M."/>
            <person name="Wayne K.J."/>
            <person name="Tettelin H."/>
            <person name="Glass J.I."/>
            <person name="Rusch D."/>
            <person name="Podicherti R."/>
            <person name="Tsui H.-C.T."/>
            <person name="Winkler M.E."/>
        </authorList>
    </citation>
    <scope>NUCLEOTIDE SEQUENCE</scope>
</reference>
<dbReference type="EMBL" id="UINC01000413">
    <property type="protein sequence ID" value="SUZ54885.1"/>
    <property type="molecule type" value="Genomic_DNA"/>
</dbReference>
<gene>
    <name evidence="1" type="ORF">METZ01_LOCUS7739</name>
</gene>
<protein>
    <submittedName>
        <fullName evidence="1">Uncharacterized protein</fullName>
    </submittedName>
</protein>